<proteinExistence type="predicted"/>
<keyword evidence="2" id="KW-0862">Zinc</keyword>
<evidence type="ECO:0000259" key="3">
    <source>
        <dbReference type="Pfam" id="PF21886"/>
    </source>
</evidence>
<accession>W9S0N1</accession>
<dbReference type="InterPro" id="IPR036915">
    <property type="entry name" value="Cyclin-like_sf"/>
</dbReference>
<dbReference type="PANTHER" id="PTHR48428">
    <property type="entry name" value="PLANT-SPECIFIC TFIIB-RELATED PROTEIN PTF2"/>
    <property type="match status" value="1"/>
</dbReference>
<dbReference type="InterPro" id="IPR054078">
    <property type="entry name" value="BRF2-like_C"/>
</dbReference>
<dbReference type="KEGG" id="mnt:21387792"/>
<organism evidence="4 5">
    <name type="scientific">Morus notabilis</name>
    <dbReference type="NCBI Taxonomy" id="981085"/>
    <lineage>
        <taxon>Eukaryota</taxon>
        <taxon>Viridiplantae</taxon>
        <taxon>Streptophyta</taxon>
        <taxon>Embryophyta</taxon>
        <taxon>Tracheophyta</taxon>
        <taxon>Spermatophyta</taxon>
        <taxon>Magnoliopsida</taxon>
        <taxon>eudicotyledons</taxon>
        <taxon>Gunneridae</taxon>
        <taxon>Pentapetalae</taxon>
        <taxon>rosids</taxon>
        <taxon>fabids</taxon>
        <taxon>Rosales</taxon>
        <taxon>Moraceae</taxon>
        <taxon>Moreae</taxon>
        <taxon>Morus</taxon>
    </lineage>
</organism>
<dbReference type="OrthoDB" id="511529at2759"/>
<keyword evidence="1" id="KW-0863">Zinc-finger</keyword>
<evidence type="ECO:0000256" key="2">
    <source>
        <dbReference type="ARBA" id="ARBA00022833"/>
    </source>
</evidence>
<dbReference type="Pfam" id="PF21886">
    <property type="entry name" value="BRF2-like_C_cyclin_rpt"/>
    <property type="match status" value="1"/>
</dbReference>
<protein>
    <submittedName>
        <fullName evidence="4">Transcription factor IIIB 50 kDa subunit</fullName>
    </submittedName>
</protein>
<gene>
    <name evidence="4" type="ORF">L484_004289</name>
</gene>
<feature type="domain" description="BRF2-like C-terminal" evidence="3">
    <location>
        <begin position="180"/>
        <end position="281"/>
    </location>
</feature>
<evidence type="ECO:0000313" key="4">
    <source>
        <dbReference type="EMBL" id="EXC02508.1"/>
    </source>
</evidence>
<sequence length="547" mass="62072">MSKSTSCTRCKSKSLVRDDVTGHLVCEICGLLQEFDSFEAHFGGITGPQGTFVRLGTAGTGSTFNYKEKKIYDAQKLIDDLVYRLGLSGSKSNDVKSMVATITEGEYGQGHWFTIFVGACAYVVMRKDNKSLPMAEVSSVIGSDEFELGRMIQRIVEFLNLKRLDDYPEFDILNSFETALRNSRSFAGVGEEDKERMRKQGIFLIQCMVKWSLTTGRRPLPLVVAVLAFVGKLNEVAVKIEDAAKEFHAKVYTSKVRYRELLEALVKVAQALPWGKDVTVKNIMKNAPFVIQYMEKKSMSKPGEKEKRDLESLRLDLEDVVGDCLRKCLDYGKDLVYEEDDSSYFKVYSDEKSGLLSGDDVKKFTLSPECLSMVYAKVSNEVGNVKSGKEGRDVHGRERMVFDFRVCTEWWNGESELSKKLLLKQILEKDVGLEALPPSFVAGCKVYEKRREKINAANRRINRIMFPLNADLDDNSNISCKEISHPRKKRKSTKVDVISWEDLIIETLLLHKVKEEEIEKGHYNTLMDLHVFNSGIVPDTPARLQEW</sequence>
<name>W9S0N1_9ROSA</name>
<dbReference type="PANTHER" id="PTHR48428:SF1">
    <property type="entry name" value="PLANT-SPECIFIC TFIIB-RELATED PROTEIN PTF2"/>
    <property type="match status" value="1"/>
</dbReference>
<dbReference type="SUPFAM" id="SSF47954">
    <property type="entry name" value="Cyclin-like"/>
    <property type="match status" value="2"/>
</dbReference>
<keyword evidence="5" id="KW-1185">Reference proteome</keyword>
<dbReference type="GO" id="GO:0008270">
    <property type="term" value="F:zinc ion binding"/>
    <property type="evidence" value="ECO:0007669"/>
    <property type="project" value="UniProtKB-KW"/>
</dbReference>
<dbReference type="EMBL" id="KE345359">
    <property type="protein sequence ID" value="EXC02508.1"/>
    <property type="molecule type" value="Genomic_DNA"/>
</dbReference>
<dbReference type="Gene3D" id="1.10.472.170">
    <property type="match status" value="1"/>
</dbReference>
<reference evidence="5" key="1">
    <citation type="submission" date="2013-01" db="EMBL/GenBank/DDBJ databases">
        <title>Draft Genome Sequence of a Mulberry Tree, Morus notabilis C.K. Schneid.</title>
        <authorList>
            <person name="He N."/>
            <person name="Zhao S."/>
        </authorList>
    </citation>
    <scope>NUCLEOTIDE SEQUENCE</scope>
</reference>
<evidence type="ECO:0000256" key="1">
    <source>
        <dbReference type="ARBA" id="ARBA00022771"/>
    </source>
</evidence>
<dbReference type="InterPro" id="IPR053340">
    <property type="entry name" value="PTF2"/>
</dbReference>
<dbReference type="eggNOG" id="KOG1598">
    <property type="taxonomic scope" value="Eukaryota"/>
</dbReference>
<dbReference type="Proteomes" id="UP000030645">
    <property type="component" value="Unassembled WGS sequence"/>
</dbReference>
<keyword evidence="1" id="KW-0479">Metal-binding</keyword>
<dbReference type="AlphaFoldDB" id="W9S0N1"/>
<evidence type="ECO:0000313" key="5">
    <source>
        <dbReference type="Proteomes" id="UP000030645"/>
    </source>
</evidence>
<dbReference type="STRING" id="981085.W9S0N1"/>